<dbReference type="Gene3D" id="3.55.50.30">
    <property type="match status" value="1"/>
</dbReference>
<gene>
    <name evidence="17" type="ORF">I6G66_07135</name>
</gene>
<dbReference type="AlphaFoldDB" id="A0A7T2S6I1"/>
<keyword evidence="12 17" id="KW-0675">Receptor</keyword>
<dbReference type="SUPFAM" id="SSF56935">
    <property type="entry name" value="Porins"/>
    <property type="match status" value="1"/>
</dbReference>
<keyword evidence="9" id="KW-0406">Ion transport</keyword>
<keyword evidence="8" id="KW-0408">Iron</keyword>
<dbReference type="Pfam" id="PF07660">
    <property type="entry name" value="STN"/>
    <property type="match status" value="1"/>
</dbReference>
<dbReference type="FunFam" id="2.170.130.10:FF:000001">
    <property type="entry name" value="Catecholate siderophore TonB-dependent receptor"/>
    <property type="match status" value="1"/>
</dbReference>
<dbReference type="InterPro" id="IPR012910">
    <property type="entry name" value="Plug_dom"/>
</dbReference>
<evidence type="ECO:0000256" key="4">
    <source>
        <dbReference type="ARBA" id="ARBA00022452"/>
    </source>
</evidence>
<dbReference type="Gene3D" id="2.40.170.20">
    <property type="entry name" value="TonB-dependent receptor, beta-barrel domain"/>
    <property type="match status" value="1"/>
</dbReference>
<evidence type="ECO:0000256" key="11">
    <source>
        <dbReference type="ARBA" id="ARBA00023136"/>
    </source>
</evidence>
<dbReference type="InterPro" id="IPR010105">
    <property type="entry name" value="TonB_sidphr_rcpt"/>
</dbReference>
<keyword evidence="5" id="KW-0410">Iron transport</keyword>
<evidence type="ECO:0000256" key="14">
    <source>
        <dbReference type="PROSITE-ProRule" id="PRU01360"/>
    </source>
</evidence>
<evidence type="ECO:0000256" key="6">
    <source>
        <dbReference type="ARBA" id="ARBA00022692"/>
    </source>
</evidence>
<dbReference type="InterPro" id="IPR037066">
    <property type="entry name" value="Plug_dom_sf"/>
</dbReference>
<organism evidence="17 18">
    <name type="scientific">Delftia acidovorans</name>
    <name type="common">Pseudomonas acidovorans</name>
    <name type="synonym">Comamonas acidovorans</name>
    <dbReference type="NCBI Taxonomy" id="80866"/>
    <lineage>
        <taxon>Bacteria</taxon>
        <taxon>Pseudomonadati</taxon>
        <taxon>Pseudomonadota</taxon>
        <taxon>Betaproteobacteria</taxon>
        <taxon>Burkholderiales</taxon>
        <taxon>Comamonadaceae</taxon>
        <taxon>Delftia</taxon>
    </lineage>
</organism>
<dbReference type="Pfam" id="PF07715">
    <property type="entry name" value="Plug"/>
    <property type="match status" value="1"/>
</dbReference>
<dbReference type="PANTHER" id="PTHR32552:SF68">
    <property type="entry name" value="FERRICHROME OUTER MEMBRANE TRANSPORTER_PHAGE RECEPTOR"/>
    <property type="match status" value="1"/>
</dbReference>
<dbReference type="InterPro" id="IPR011662">
    <property type="entry name" value="Secretin/TonB_short_N"/>
</dbReference>
<evidence type="ECO:0000256" key="12">
    <source>
        <dbReference type="ARBA" id="ARBA00023170"/>
    </source>
</evidence>
<sequence>MALRPGMRSVARTPSPLLFPLSQTGLAVLMAAGLVAGSALPRAALAQAGAAATSAVQRPFQVPAGPLAAALTAFAADAGVSISAPPALVQGRRTQGVEGRLTVREALDRLLAGTDLQAQAAGAGGFVLRAVPEATQASTVLGEVRVTAAAQAESPWGSTSGYVARRASTATKTDASILEVAQSVSVITRDRMDDQGVRTLNDAVQYTAGVRTNAGGANPADDSLSVRGFSQFSGNFYLDGLRLMPLGTLGFFGMEPYGAERMEVLKGPASVLYGQNSPGGIVNFVSKRPSADALRSMELSVGSHARRQVAFDLGGPVGDDGTVSYRLVGLARAADQQIDFMRDDRVYLAPSLTWAPDARTSVTLRGFYQKNHAMMSTNVQWDALNGRNPNGRLPLSRFLGEPGFDREETEVASLGYDARHEFDSGWTLRQNFRYLHARNHEQYMFRYGPLIDGSITNREIDSRDGKGGVYTVDTSLSGQFVAAGLQHELIVGLDYNRSRSSFDSYIADGPQLDIYRPIYGSFIDTSLLQPDALRDERAQQVGLYVQDRIRKDRWVLALGGRHDWSRLEQSSRLADPVSTTVRKPKSFTGRVGLTYLADHGVAPYVSYSESFVPLMGADRNDRPFDPETGKQVEVGVKYSPDERSSFTLAAFELRRQNVLTTDPENVRYSIQQGEVRSRGIEFEAAVQPTRGLKLLAALTYNPVKVTRAQPDQWGGNVQGKSPYEIPRKMASAWVDYAFGGDLLGLGAGVGARYIGWSWGDADNSFRVPSFTLVDASLRYDLGKMRSDWRGASVSLTVKNLFDKYHTASCFSANACNYGEARNMVVRFGYIW</sequence>
<comment type="similarity">
    <text evidence="2 14 15">Belongs to the TonB-dependent receptor family.</text>
</comment>
<dbReference type="Gene3D" id="2.170.130.10">
    <property type="entry name" value="TonB-dependent receptor, plug domain"/>
    <property type="match status" value="1"/>
</dbReference>
<accession>A0A7T2S6I1</accession>
<dbReference type="GO" id="GO:0015891">
    <property type="term" value="P:siderophore transport"/>
    <property type="evidence" value="ECO:0007669"/>
    <property type="project" value="InterPro"/>
</dbReference>
<evidence type="ECO:0000256" key="7">
    <source>
        <dbReference type="ARBA" id="ARBA00022729"/>
    </source>
</evidence>
<evidence type="ECO:0000313" key="18">
    <source>
        <dbReference type="Proteomes" id="UP000594778"/>
    </source>
</evidence>
<dbReference type="FunFam" id="2.40.170.20:FF:000005">
    <property type="entry name" value="TonB-dependent siderophore receptor"/>
    <property type="match status" value="1"/>
</dbReference>
<dbReference type="PANTHER" id="PTHR32552">
    <property type="entry name" value="FERRICHROME IRON RECEPTOR-RELATED"/>
    <property type="match status" value="1"/>
</dbReference>
<dbReference type="Pfam" id="PF00593">
    <property type="entry name" value="TonB_dep_Rec_b-barrel"/>
    <property type="match status" value="1"/>
</dbReference>
<evidence type="ECO:0000256" key="3">
    <source>
        <dbReference type="ARBA" id="ARBA00022448"/>
    </source>
</evidence>
<dbReference type="GO" id="GO:0015344">
    <property type="term" value="F:siderophore uptake transmembrane transporter activity"/>
    <property type="evidence" value="ECO:0007669"/>
    <property type="project" value="TreeGrafter"/>
</dbReference>
<dbReference type="EMBL" id="CP065668">
    <property type="protein sequence ID" value="QPS09784.1"/>
    <property type="molecule type" value="Genomic_DNA"/>
</dbReference>
<keyword evidence="7" id="KW-0732">Signal</keyword>
<proteinExistence type="inferred from homology"/>
<keyword evidence="4 14" id="KW-1134">Transmembrane beta strand</keyword>
<evidence type="ECO:0000256" key="5">
    <source>
        <dbReference type="ARBA" id="ARBA00022496"/>
    </source>
</evidence>
<dbReference type="RefSeq" id="WP_197956573.1">
    <property type="nucleotide sequence ID" value="NZ_CP065668.1"/>
</dbReference>
<dbReference type="Proteomes" id="UP000594778">
    <property type="component" value="Chromosome"/>
</dbReference>
<dbReference type="InterPro" id="IPR039426">
    <property type="entry name" value="TonB-dep_rcpt-like"/>
</dbReference>
<keyword evidence="3 14" id="KW-0813">Transport</keyword>
<reference evidence="17 18" key="1">
    <citation type="submission" date="2020-12" db="EMBL/GenBank/DDBJ databases">
        <title>FDA dAtabase for Regulatory Grade micrObial Sequences (FDA-ARGOS): Supporting development and validation of Infectious Disease Dx tests.</title>
        <authorList>
            <person name="Sproer C."/>
            <person name="Gronow S."/>
            <person name="Severitt S."/>
            <person name="Schroder I."/>
            <person name="Tallon L."/>
            <person name="Sadzewicz L."/>
            <person name="Zhao X."/>
            <person name="Boylan J."/>
            <person name="Ott S."/>
            <person name="Bowen H."/>
            <person name="Vavikolanu K."/>
            <person name="Mehta A."/>
            <person name="Aluvathingal J."/>
            <person name="Nadendla S."/>
            <person name="Lowell S."/>
            <person name="Myers T."/>
            <person name="Yan Y."/>
            <person name="Sichtig H."/>
        </authorList>
    </citation>
    <scope>NUCLEOTIDE SEQUENCE [LARGE SCALE GENOMIC DNA]</scope>
    <source>
        <strain evidence="17 18">FDAARGOS_909</strain>
    </source>
</reference>
<evidence type="ECO:0000313" key="17">
    <source>
        <dbReference type="EMBL" id="QPS09784.1"/>
    </source>
</evidence>
<dbReference type="NCBIfam" id="TIGR01783">
    <property type="entry name" value="TonB-siderophor"/>
    <property type="match status" value="1"/>
</dbReference>
<dbReference type="SMART" id="SM00965">
    <property type="entry name" value="STN"/>
    <property type="match status" value="1"/>
</dbReference>
<evidence type="ECO:0000259" key="16">
    <source>
        <dbReference type="SMART" id="SM00965"/>
    </source>
</evidence>
<keyword evidence="13 14" id="KW-0998">Cell outer membrane</keyword>
<dbReference type="InterPro" id="IPR000531">
    <property type="entry name" value="Beta-barrel_TonB"/>
</dbReference>
<evidence type="ECO:0000256" key="1">
    <source>
        <dbReference type="ARBA" id="ARBA00004571"/>
    </source>
</evidence>
<evidence type="ECO:0000256" key="10">
    <source>
        <dbReference type="ARBA" id="ARBA00023077"/>
    </source>
</evidence>
<dbReference type="CDD" id="cd01347">
    <property type="entry name" value="ligand_gated_channel"/>
    <property type="match status" value="1"/>
</dbReference>
<dbReference type="InterPro" id="IPR036942">
    <property type="entry name" value="Beta-barrel_TonB_sf"/>
</dbReference>
<evidence type="ECO:0000256" key="9">
    <source>
        <dbReference type="ARBA" id="ARBA00023065"/>
    </source>
</evidence>
<keyword evidence="11 14" id="KW-0472">Membrane</keyword>
<keyword evidence="6 14" id="KW-0812">Transmembrane</keyword>
<evidence type="ECO:0000256" key="13">
    <source>
        <dbReference type="ARBA" id="ARBA00023237"/>
    </source>
</evidence>
<dbReference type="GO" id="GO:0009279">
    <property type="term" value="C:cell outer membrane"/>
    <property type="evidence" value="ECO:0007669"/>
    <property type="project" value="UniProtKB-SubCell"/>
</dbReference>
<dbReference type="PROSITE" id="PS52016">
    <property type="entry name" value="TONB_DEPENDENT_REC_3"/>
    <property type="match status" value="1"/>
</dbReference>
<name>A0A7T2S6I1_DELAC</name>
<keyword evidence="10 15" id="KW-0798">TonB box</keyword>
<feature type="domain" description="Secretin/TonB short N-terminal" evidence="16">
    <location>
        <begin position="80"/>
        <end position="131"/>
    </location>
</feature>
<evidence type="ECO:0000256" key="15">
    <source>
        <dbReference type="RuleBase" id="RU003357"/>
    </source>
</evidence>
<comment type="subcellular location">
    <subcellularLocation>
        <location evidence="1 14">Cell outer membrane</location>
        <topology evidence="1 14">Multi-pass membrane protein</topology>
    </subcellularLocation>
</comment>
<evidence type="ECO:0000256" key="2">
    <source>
        <dbReference type="ARBA" id="ARBA00009810"/>
    </source>
</evidence>
<evidence type="ECO:0000256" key="8">
    <source>
        <dbReference type="ARBA" id="ARBA00023004"/>
    </source>
</evidence>
<dbReference type="GO" id="GO:0038023">
    <property type="term" value="F:signaling receptor activity"/>
    <property type="evidence" value="ECO:0007669"/>
    <property type="project" value="InterPro"/>
</dbReference>
<protein>
    <submittedName>
        <fullName evidence="17">TonB-dependent siderophore receptor</fullName>
    </submittedName>
</protein>